<evidence type="ECO:0000256" key="3">
    <source>
        <dbReference type="ARBA" id="ARBA00022801"/>
    </source>
</evidence>
<evidence type="ECO:0000256" key="1">
    <source>
        <dbReference type="ARBA" id="ARBA00008779"/>
    </source>
</evidence>
<dbReference type="Pfam" id="PF00884">
    <property type="entry name" value="Sulfatase"/>
    <property type="match status" value="1"/>
</dbReference>
<dbReference type="AlphaFoldDB" id="M5U119"/>
<sequence>MTKHVLLVIAVLATIVGGQKTATGSQNSPRPNILLIMCDDMGWSDIGCYGGEVETPNLDRLADEGMRFTQFYNNGKCTTTRASILTGLYPRRDQKTLLRRDMVTIGEAMQLAGYQTALIGKWHLGGKKDTHPFHRGFDRFYGLLDGCCNYFDPSIPDPPYKNNRVRVFGENDKRITSFPESFYTTDAFTDNAIECVHDFAKSDQPFLLHVTYTAPHYPLHAKPEDIAKYRGKYREMGGWLKMREQRWERIQRSGLATDEWQLSEEDENSYDWETSNHDHEDLRMAVYAAMIDAMDQNIGRLLESLERTGVADNTLVLFLSDNGGCAEEPGGRSPEIIPGPKDYYATVGPAWGWAQNTPFKKHKSTAFEGGILTPMIAWWPGKISAGEITRQPAHIIDVMPTLLELAGGEYPTTYQGNEILPVEGKSFLPILFGEPRTPHTQLAWEWTGSRALREGDWKVVWPKRHGGWQLYNLAEDRCETTDLAAANPNLTERLGSDWTDWANRTGVPIKTAKKK</sequence>
<evidence type="ECO:0000313" key="6">
    <source>
        <dbReference type="EMBL" id="EMI54969.1"/>
    </source>
</evidence>
<evidence type="ECO:0000256" key="4">
    <source>
        <dbReference type="ARBA" id="ARBA00022837"/>
    </source>
</evidence>
<evidence type="ECO:0000313" key="7">
    <source>
        <dbReference type="Proteomes" id="UP000011885"/>
    </source>
</evidence>
<dbReference type="EMBL" id="ANOH01000238">
    <property type="protein sequence ID" value="EMI54969.1"/>
    <property type="molecule type" value="Genomic_DNA"/>
</dbReference>
<dbReference type="GO" id="GO:0004065">
    <property type="term" value="F:arylsulfatase activity"/>
    <property type="evidence" value="ECO:0007669"/>
    <property type="project" value="TreeGrafter"/>
</dbReference>
<dbReference type="InterPro" id="IPR050738">
    <property type="entry name" value="Sulfatase"/>
</dbReference>
<dbReference type="Gene3D" id="3.40.720.10">
    <property type="entry name" value="Alkaline Phosphatase, subunit A"/>
    <property type="match status" value="1"/>
</dbReference>
<dbReference type="CDD" id="cd16025">
    <property type="entry name" value="PAS_like"/>
    <property type="match status" value="1"/>
</dbReference>
<dbReference type="InterPro" id="IPR000917">
    <property type="entry name" value="Sulfatase_N"/>
</dbReference>
<dbReference type="Gene3D" id="3.30.1120.10">
    <property type="match status" value="1"/>
</dbReference>
<keyword evidence="2" id="KW-0479">Metal-binding</keyword>
<keyword evidence="4" id="KW-0106">Calcium</keyword>
<accession>M5U119</accession>
<dbReference type="Proteomes" id="UP000011885">
    <property type="component" value="Unassembled WGS sequence"/>
</dbReference>
<gene>
    <name evidence="6" type="ORF">RSSM_03579</name>
</gene>
<dbReference type="SUPFAM" id="SSF53649">
    <property type="entry name" value="Alkaline phosphatase-like"/>
    <property type="match status" value="1"/>
</dbReference>
<organism evidence="6 7">
    <name type="scientific">Rhodopirellula sallentina SM41</name>
    <dbReference type="NCBI Taxonomy" id="1263870"/>
    <lineage>
        <taxon>Bacteria</taxon>
        <taxon>Pseudomonadati</taxon>
        <taxon>Planctomycetota</taxon>
        <taxon>Planctomycetia</taxon>
        <taxon>Pirellulales</taxon>
        <taxon>Pirellulaceae</taxon>
        <taxon>Rhodopirellula</taxon>
    </lineage>
</organism>
<keyword evidence="3" id="KW-0378">Hydrolase</keyword>
<dbReference type="PATRIC" id="fig|1263870.3.peg.3802"/>
<dbReference type="OrthoDB" id="9783154at2"/>
<comment type="caution">
    <text evidence="6">The sequence shown here is derived from an EMBL/GenBank/DDBJ whole genome shotgun (WGS) entry which is preliminary data.</text>
</comment>
<dbReference type="InterPro" id="IPR017850">
    <property type="entry name" value="Alkaline_phosphatase_core_sf"/>
</dbReference>
<dbReference type="GO" id="GO:0046872">
    <property type="term" value="F:metal ion binding"/>
    <property type="evidence" value="ECO:0007669"/>
    <property type="project" value="UniProtKB-KW"/>
</dbReference>
<protein>
    <submittedName>
        <fullName evidence="6">Arylsulfatase</fullName>
    </submittedName>
</protein>
<dbReference type="PANTHER" id="PTHR42693:SF53">
    <property type="entry name" value="ENDO-4-O-SULFATASE"/>
    <property type="match status" value="1"/>
</dbReference>
<comment type="similarity">
    <text evidence="1">Belongs to the sulfatase family.</text>
</comment>
<evidence type="ECO:0000259" key="5">
    <source>
        <dbReference type="Pfam" id="PF00884"/>
    </source>
</evidence>
<feature type="domain" description="Sulfatase N-terminal" evidence="5">
    <location>
        <begin position="31"/>
        <end position="407"/>
    </location>
</feature>
<reference evidence="6 7" key="1">
    <citation type="journal article" date="2013" name="Mar. Genomics">
        <title>Expression of sulfatases in Rhodopirellula baltica and the diversity of sulfatases in the genus Rhodopirellula.</title>
        <authorList>
            <person name="Wegner C.E."/>
            <person name="Richter-Heitmann T."/>
            <person name="Klindworth A."/>
            <person name="Klockow C."/>
            <person name="Richter M."/>
            <person name="Achstetter T."/>
            <person name="Glockner F.O."/>
            <person name="Harder J."/>
        </authorList>
    </citation>
    <scope>NUCLEOTIDE SEQUENCE [LARGE SCALE GENOMIC DNA]</scope>
    <source>
        <strain evidence="6 7">SM41</strain>
    </source>
</reference>
<name>M5U119_9BACT</name>
<dbReference type="InterPro" id="IPR024607">
    <property type="entry name" value="Sulfatase_CS"/>
</dbReference>
<dbReference type="RefSeq" id="WP_008680953.1">
    <property type="nucleotide sequence ID" value="NZ_ANOH01000238.1"/>
</dbReference>
<keyword evidence="7" id="KW-1185">Reference proteome</keyword>
<dbReference type="PANTHER" id="PTHR42693">
    <property type="entry name" value="ARYLSULFATASE FAMILY MEMBER"/>
    <property type="match status" value="1"/>
</dbReference>
<proteinExistence type="inferred from homology"/>
<dbReference type="PROSITE" id="PS00149">
    <property type="entry name" value="SULFATASE_2"/>
    <property type="match status" value="1"/>
</dbReference>
<evidence type="ECO:0000256" key="2">
    <source>
        <dbReference type="ARBA" id="ARBA00022723"/>
    </source>
</evidence>